<dbReference type="RefSeq" id="WP_380048646.1">
    <property type="nucleotide sequence ID" value="NZ_JBHLTC010000018.1"/>
</dbReference>
<reference evidence="10 11" key="1">
    <citation type="submission" date="2024-09" db="EMBL/GenBank/DDBJ databases">
        <authorList>
            <person name="Sun Q."/>
            <person name="Mori K."/>
        </authorList>
    </citation>
    <scope>NUCLEOTIDE SEQUENCE [LARGE SCALE GENOMIC DNA]</scope>
    <source>
        <strain evidence="10 11">CGMCC 1.15906</strain>
    </source>
</reference>
<feature type="domain" description="ABC transmembrane type-1" evidence="9">
    <location>
        <begin position="49"/>
        <end position="330"/>
    </location>
</feature>
<evidence type="ECO:0000259" key="9">
    <source>
        <dbReference type="PROSITE" id="PS50929"/>
    </source>
</evidence>
<keyword evidence="3" id="KW-0547">Nucleotide-binding</keyword>
<evidence type="ECO:0000313" key="10">
    <source>
        <dbReference type="EMBL" id="MFC0625836.1"/>
    </source>
</evidence>
<evidence type="ECO:0000313" key="11">
    <source>
        <dbReference type="Proteomes" id="UP001589890"/>
    </source>
</evidence>
<name>A0ABV6QPB4_9ACTN</name>
<dbReference type="EMBL" id="JBHLTC010000018">
    <property type="protein sequence ID" value="MFC0625836.1"/>
    <property type="molecule type" value="Genomic_DNA"/>
</dbReference>
<dbReference type="PROSITE" id="PS50929">
    <property type="entry name" value="ABC_TM1F"/>
    <property type="match status" value="1"/>
</dbReference>
<dbReference type="SUPFAM" id="SSF52540">
    <property type="entry name" value="P-loop containing nucleoside triphosphate hydrolases"/>
    <property type="match status" value="1"/>
</dbReference>
<evidence type="ECO:0000256" key="5">
    <source>
        <dbReference type="ARBA" id="ARBA00022989"/>
    </source>
</evidence>
<dbReference type="InterPro" id="IPR036640">
    <property type="entry name" value="ABC1_TM_sf"/>
</dbReference>
<dbReference type="PROSITE" id="PS00211">
    <property type="entry name" value="ABC_TRANSPORTER_1"/>
    <property type="match status" value="1"/>
</dbReference>
<dbReference type="InterPro" id="IPR003593">
    <property type="entry name" value="AAA+_ATPase"/>
</dbReference>
<dbReference type="InterPro" id="IPR027417">
    <property type="entry name" value="P-loop_NTPase"/>
</dbReference>
<evidence type="ECO:0000256" key="7">
    <source>
        <dbReference type="SAM" id="Phobius"/>
    </source>
</evidence>
<dbReference type="GO" id="GO:0005524">
    <property type="term" value="F:ATP binding"/>
    <property type="evidence" value="ECO:0007669"/>
    <property type="project" value="UniProtKB-KW"/>
</dbReference>
<keyword evidence="2 7" id="KW-0812">Transmembrane</keyword>
<dbReference type="SUPFAM" id="SSF90123">
    <property type="entry name" value="ABC transporter transmembrane region"/>
    <property type="match status" value="1"/>
</dbReference>
<keyword evidence="5 7" id="KW-1133">Transmembrane helix</keyword>
<proteinExistence type="predicted"/>
<evidence type="ECO:0000256" key="2">
    <source>
        <dbReference type="ARBA" id="ARBA00022692"/>
    </source>
</evidence>
<feature type="transmembrane region" description="Helical" evidence="7">
    <location>
        <begin position="266"/>
        <end position="287"/>
    </location>
</feature>
<dbReference type="InterPro" id="IPR039421">
    <property type="entry name" value="Type_1_exporter"/>
</dbReference>
<dbReference type="Proteomes" id="UP001589890">
    <property type="component" value="Unassembled WGS sequence"/>
</dbReference>
<evidence type="ECO:0000256" key="6">
    <source>
        <dbReference type="ARBA" id="ARBA00023136"/>
    </source>
</evidence>
<dbReference type="PROSITE" id="PS50893">
    <property type="entry name" value="ABC_TRANSPORTER_2"/>
    <property type="match status" value="1"/>
</dbReference>
<evidence type="ECO:0000256" key="3">
    <source>
        <dbReference type="ARBA" id="ARBA00022741"/>
    </source>
</evidence>
<evidence type="ECO:0000256" key="4">
    <source>
        <dbReference type="ARBA" id="ARBA00022840"/>
    </source>
</evidence>
<dbReference type="SMART" id="SM00382">
    <property type="entry name" value="AAA"/>
    <property type="match status" value="1"/>
</dbReference>
<dbReference type="InterPro" id="IPR017871">
    <property type="entry name" value="ABC_transporter-like_CS"/>
</dbReference>
<accession>A0ABV6QPB4</accession>
<sequence length="626" mass="67153">MSSPMGMGGSPMSWRRQDSSVVNQKLTPGTLKRILAFAKPYTVQITVFLLLVVVSAVLVIASPLLFKKIVDDGIIKGDSGLVTLLALIVAVLAVVEAGLGLVQRWYSARIGEGLIFDLRTKVFAHVQRMPIAFFTRTQTGALVSRLNTDVIGAQQAFTSTLSGVVSNVISLVLVIGAMLVLSWQLTLIAILLLPVFLLPARYLGRRLAAMTREQMQLNADMSTAMTERFSVGGALLVSLFGRPEAENAQFAERSGRVRDLGIRIAMLGRVFFTALTLVAALATALVYGVGGNLAVRNSLTVGTLLALVALLGRLYGPLTALSNVRVDVMTALVSFERVFEVLDLKPMIADAPDAVALPDEAVTVEFEHVEFSYPSADEVSLASLESVAVLDKRTSADVLRDVGFTVAPGNMVALVGPSGAGKTTITNLVARLYDVTAGAVRIGGHDVREVTLRSLHDAIGYVTQDAHMFHDTIRANLAYARPDATDAEMADALRAAQVWELVEALPDGLDTVVGDRGHRLSGGERQRLAIARLLLKAPRIVVLDEATAHLDSESEAAVQRALDTALEGRTSLVIAHRLSTVRNADQILVVDGGTIVERGTHDELLARDGLYADLYRTQFAPQPNPV</sequence>
<feature type="transmembrane region" description="Helical" evidence="7">
    <location>
        <begin position="81"/>
        <end position="102"/>
    </location>
</feature>
<dbReference type="InterPro" id="IPR003439">
    <property type="entry name" value="ABC_transporter-like_ATP-bd"/>
</dbReference>
<comment type="caution">
    <text evidence="10">The sequence shown here is derived from an EMBL/GenBank/DDBJ whole genome shotgun (WGS) entry which is preliminary data.</text>
</comment>
<keyword evidence="4 10" id="KW-0067">ATP-binding</keyword>
<dbReference type="PANTHER" id="PTHR43394">
    <property type="entry name" value="ATP-DEPENDENT PERMEASE MDL1, MITOCHONDRIAL"/>
    <property type="match status" value="1"/>
</dbReference>
<evidence type="ECO:0000259" key="8">
    <source>
        <dbReference type="PROSITE" id="PS50893"/>
    </source>
</evidence>
<keyword evidence="6 7" id="KW-0472">Membrane</keyword>
<dbReference type="Pfam" id="PF00664">
    <property type="entry name" value="ABC_membrane"/>
    <property type="match status" value="1"/>
</dbReference>
<feature type="transmembrane region" description="Helical" evidence="7">
    <location>
        <begin position="187"/>
        <end position="204"/>
    </location>
</feature>
<gene>
    <name evidence="10" type="ORF">ACFFGN_17285</name>
</gene>
<dbReference type="CDD" id="cd18550">
    <property type="entry name" value="ABC_6TM_exporter_like"/>
    <property type="match status" value="1"/>
</dbReference>
<evidence type="ECO:0000256" key="1">
    <source>
        <dbReference type="ARBA" id="ARBA00004651"/>
    </source>
</evidence>
<dbReference type="PANTHER" id="PTHR43394:SF1">
    <property type="entry name" value="ATP-BINDING CASSETTE SUB-FAMILY B MEMBER 10, MITOCHONDRIAL"/>
    <property type="match status" value="1"/>
</dbReference>
<organism evidence="10 11">
    <name type="scientific">Kribbella deserti</name>
    <dbReference type="NCBI Taxonomy" id="1926257"/>
    <lineage>
        <taxon>Bacteria</taxon>
        <taxon>Bacillati</taxon>
        <taxon>Actinomycetota</taxon>
        <taxon>Actinomycetes</taxon>
        <taxon>Propionibacteriales</taxon>
        <taxon>Kribbellaceae</taxon>
        <taxon>Kribbella</taxon>
    </lineage>
</organism>
<dbReference type="Gene3D" id="3.40.50.300">
    <property type="entry name" value="P-loop containing nucleotide triphosphate hydrolases"/>
    <property type="match status" value="1"/>
</dbReference>
<feature type="transmembrane region" description="Helical" evidence="7">
    <location>
        <begin position="293"/>
        <end position="315"/>
    </location>
</feature>
<feature type="transmembrane region" description="Helical" evidence="7">
    <location>
        <begin position="41"/>
        <end position="61"/>
    </location>
</feature>
<feature type="domain" description="ABC transporter" evidence="8">
    <location>
        <begin position="384"/>
        <end position="617"/>
    </location>
</feature>
<protein>
    <submittedName>
        <fullName evidence="10">ABC transporter ATP-binding protein</fullName>
    </submittedName>
</protein>
<dbReference type="Pfam" id="PF00005">
    <property type="entry name" value="ABC_tran"/>
    <property type="match status" value="1"/>
</dbReference>
<feature type="transmembrane region" description="Helical" evidence="7">
    <location>
        <begin position="161"/>
        <end position="181"/>
    </location>
</feature>
<dbReference type="InterPro" id="IPR011527">
    <property type="entry name" value="ABC1_TM_dom"/>
</dbReference>
<keyword evidence="11" id="KW-1185">Reference proteome</keyword>
<dbReference type="Gene3D" id="1.20.1560.10">
    <property type="entry name" value="ABC transporter type 1, transmembrane domain"/>
    <property type="match status" value="1"/>
</dbReference>
<comment type="subcellular location">
    <subcellularLocation>
        <location evidence="1">Cell membrane</location>
        <topology evidence="1">Multi-pass membrane protein</topology>
    </subcellularLocation>
</comment>